<dbReference type="InterPro" id="IPR051918">
    <property type="entry name" value="STPP_CPPED1"/>
</dbReference>
<protein>
    <recommendedName>
        <fullName evidence="1">Calcineurin-like phosphoesterase domain-containing protein</fullName>
    </recommendedName>
</protein>
<feature type="domain" description="Calcineurin-like phosphoesterase" evidence="1">
    <location>
        <begin position="1"/>
        <end position="208"/>
    </location>
</feature>
<evidence type="ECO:0000259" key="1">
    <source>
        <dbReference type="Pfam" id="PF00149"/>
    </source>
</evidence>
<dbReference type="Gene3D" id="3.60.21.10">
    <property type="match status" value="1"/>
</dbReference>
<dbReference type="EMBL" id="BART01019457">
    <property type="protein sequence ID" value="GAG86421.1"/>
    <property type="molecule type" value="Genomic_DNA"/>
</dbReference>
<evidence type="ECO:0000313" key="2">
    <source>
        <dbReference type="EMBL" id="GAG86421.1"/>
    </source>
</evidence>
<organism evidence="2">
    <name type="scientific">marine sediment metagenome</name>
    <dbReference type="NCBI Taxonomy" id="412755"/>
    <lineage>
        <taxon>unclassified sequences</taxon>
        <taxon>metagenomes</taxon>
        <taxon>ecological metagenomes</taxon>
    </lineage>
</organism>
<feature type="non-terminal residue" evidence="2">
    <location>
        <position position="1"/>
    </location>
</feature>
<dbReference type="PANTHER" id="PTHR43143:SF1">
    <property type="entry name" value="SERINE_THREONINE-PROTEIN PHOSPHATASE CPPED1"/>
    <property type="match status" value="1"/>
</dbReference>
<sequence length="294" mass="33660">ISDTHVGGSGHMSYTQQKSYVDKIKDILFCLDDWIQKKGDIDFILHGGDMINNAATDLNLAHEIFDLSVPVYLCLGNHDLTVENGFELWLKKAPEFFLNKSPNFTIHSDNTLIHVFPNQWEVDKPYFWEKSLIPYYLPNQFEGIQQKLMENPDSIHFLATHTSIVGIPSGQTGLNFPFFESGQLFTQQFMEILEKNPQIRGVFHGHTHLNAHVKKNNVHFISVSSFSESPFDFKVIEVTSSFISMKTYNLIDKVDFKAEYNFNKTFVQGRSIDRGFGDDLTRGKPLLTVNSKID</sequence>
<gene>
    <name evidence="2" type="ORF">S01H4_36408</name>
</gene>
<feature type="non-terminal residue" evidence="2">
    <location>
        <position position="294"/>
    </location>
</feature>
<proteinExistence type="predicted"/>
<dbReference type="InterPro" id="IPR029052">
    <property type="entry name" value="Metallo-depent_PP-like"/>
</dbReference>
<dbReference type="AlphaFoldDB" id="X1CQ78"/>
<dbReference type="SUPFAM" id="SSF56300">
    <property type="entry name" value="Metallo-dependent phosphatases"/>
    <property type="match status" value="1"/>
</dbReference>
<reference evidence="2" key="1">
    <citation type="journal article" date="2014" name="Front. Microbiol.">
        <title>High frequency of phylogenetically diverse reductive dehalogenase-homologous genes in deep subseafloor sedimentary metagenomes.</title>
        <authorList>
            <person name="Kawai M."/>
            <person name="Futagami T."/>
            <person name="Toyoda A."/>
            <person name="Takaki Y."/>
            <person name="Nishi S."/>
            <person name="Hori S."/>
            <person name="Arai W."/>
            <person name="Tsubouchi T."/>
            <person name="Morono Y."/>
            <person name="Uchiyama I."/>
            <person name="Ito T."/>
            <person name="Fujiyama A."/>
            <person name="Inagaki F."/>
            <person name="Takami H."/>
        </authorList>
    </citation>
    <scope>NUCLEOTIDE SEQUENCE</scope>
    <source>
        <strain evidence="2">Expedition CK06-06</strain>
    </source>
</reference>
<dbReference type="GO" id="GO:0016787">
    <property type="term" value="F:hydrolase activity"/>
    <property type="evidence" value="ECO:0007669"/>
    <property type="project" value="InterPro"/>
</dbReference>
<name>X1CQ78_9ZZZZ</name>
<dbReference type="PANTHER" id="PTHR43143">
    <property type="entry name" value="METALLOPHOSPHOESTERASE, CALCINEURIN SUPERFAMILY"/>
    <property type="match status" value="1"/>
</dbReference>
<accession>X1CQ78</accession>
<dbReference type="InterPro" id="IPR004843">
    <property type="entry name" value="Calcineurin-like_PHP"/>
</dbReference>
<dbReference type="Pfam" id="PF00149">
    <property type="entry name" value="Metallophos"/>
    <property type="match status" value="1"/>
</dbReference>
<comment type="caution">
    <text evidence="2">The sequence shown here is derived from an EMBL/GenBank/DDBJ whole genome shotgun (WGS) entry which is preliminary data.</text>
</comment>